<feature type="non-terminal residue" evidence="1">
    <location>
        <position position="1"/>
    </location>
</feature>
<dbReference type="EMBL" id="JABANM010003299">
    <property type="protein sequence ID" value="KAF4751101.1"/>
    <property type="molecule type" value="Genomic_DNA"/>
</dbReference>
<evidence type="ECO:0000313" key="1">
    <source>
        <dbReference type="EMBL" id="KAF4751101.1"/>
    </source>
</evidence>
<organism evidence="1 2">
    <name type="scientific">Perkinsus olseni</name>
    <name type="common">Perkinsus atlanticus</name>
    <dbReference type="NCBI Taxonomy" id="32597"/>
    <lineage>
        <taxon>Eukaryota</taxon>
        <taxon>Sar</taxon>
        <taxon>Alveolata</taxon>
        <taxon>Perkinsozoa</taxon>
        <taxon>Perkinsea</taxon>
        <taxon>Perkinsida</taxon>
        <taxon>Perkinsidae</taxon>
        <taxon>Perkinsus</taxon>
    </lineage>
</organism>
<name>A0A7J6U2X3_PEROL</name>
<gene>
    <name evidence="1" type="ORF">FOZ62_026472</name>
</gene>
<feature type="non-terminal residue" evidence="1">
    <location>
        <position position="103"/>
    </location>
</feature>
<dbReference type="AlphaFoldDB" id="A0A7J6U2X3"/>
<dbReference type="Proteomes" id="UP000574390">
    <property type="component" value="Unassembled WGS sequence"/>
</dbReference>
<evidence type="ECO:0000313" key="2">
    <source>
        <dbReference type="Proteomes" id="UP000574390"/>
    </source>
</evidence>
<comment type="caution">
    <text evidence="1">The sequence shown here is derived from an EMBL/GenBank/DDBJ whole genome shotgun (WGS) entry which is preliminary data.</text>
</comment>
<sequence>VGSTLARLGPRLWDKAISTQRINEACKGLKEYESRLKAEEAVNGDDDGSDRTIVNYFCGIGSHEAFSARLKLFSALNAELSWRPYKHDDEIVAFLYSLYSTCI</sequence>
<proteinExistence type="predicted"/>
<accession>A0A7J6U2X3</accession>
<protein>
    <submittedName>
        <fullName evidence="1">Uncharacterized protein</fullName>
    </submittedName>
</protein>
<reference evidence="1 2" key="1">
    <citation type="submission" date="2020-04" db="EMBL/GenBank/DDBJ databases">
        <title>Perkinsus olseni comparative genomics.</title>
        <authorList>
            <person name="Bogema D.R."/>
        </authorList>
    </citation>
    <scope>NUCLEOTIDE SEQUENCE [LARGE SCALE GENOMIC DNA]</scope>
    <source>
        <strain evidence="1">ATCC PRA-205</strain>
    </source>
</reference>